<sequence>MTRWIPLDPATHHEAGWFKYRDYSFAAKDHMAPVAMAEITQVLPWYPVAFVFNEQADRYHLVALLSLQPGRNVYLTPQGKWQAPYVPSQYRGYPFALNGEGQLFIDADSGLFAETQAIGAQPIFEHGELAELTGQVKQFHEKRQQALGTTQKLVDQLHQAGLIKPWAIRWKPKDKVQTLKGYCGIDEATLRSLPPETYAELAHTGALGLAYVQIFSQPRIGDLQFRHRKQPGSGKPSDKAERHLHSVEQTDSLDAFFGEGDDDLEFDFDR</sequence>
<proteinExistence type="predicted"/>
<protein>
    <submittedName>
        <fullName evidence="2">SapC family protein</fullName>
    </submittedName>
</protein>
<evidence type="ECO:0000313" key="3">
    <source>
        <dbReference type="Proteomes" id="UP000814385"/>
    </source>
</evidence>
<feature type="compositionally biased region" description="Basic and acidic residues" evidence="1">
    <location>
        <begin position="236"/>
        <end position="245"/>
    </location>
</feature>
<keyword evidence="3" id="KW-1185">Reference proteome</keyword>
<accession>A0ABS9PE02</accession>
<dbReference type="Pfam" id="PF07277">
    <property type="entry name" value="SapC"/>
    <property type="match status" value="1"/>
</dbReference>
<dbReference type="EMBL" id="JABFUC010000029">
    <property type="protein sequence ID" value="MCG6659891.1"/>
    <property type="molecule type" value="Genomic_DNA"/>
</dbReference>
<feature type="region of interest" description="Disordered" evidence="1">
    <location>
        <begin position="225"/>
        <end position="245"/>
    </location>
</feature>
<dbReference type="InterPro" id="IPR010836">
    <property type="entry name" value="SapC"/>
</dbReference>
<organism evidence="2 3">
    <name type="scientific">Billgrantia campisalis</name>
    <dbReference type="NCBI Taxonomy" id="74661"/>
    <lineage>
        <taxon>Bacteria</taxon>
        <taxon>Pseudomonadati</taxon>
        <taxon>Pseudomonadota</taxon>
        <taxon>Gammaproteobacteria</taxon>
        <taxon>Oceanospirillales</taxon>
        <taxon>Halomonadaceae</taxon>
        <taxon>Billgrantia</taxon>
    </lineage>
</organism>
<reference evidence="2 3" key="1">
    <citation type="submission" date="2020-05" db="EMBL/GenBank/DDBJ databases">
        <title>Comparative genomic analysis of denitrifying bacteria from Halomonas genus.</title>
        <authorList>
            <person name="Wang L."/>
            <person name="Shao Z."/>
        </authorList>
    </citation>
    <scope>NUCLEOTIDE SEQUENCE [LARGE SCALE GENOMIC DNA]</scope>
    <source>
        <strain evidence="2 3">A4</strain>
    </source>
</reference>
<gene>
    <name evidence="2" type="ORF">HOP52_19290</name>
</gene>
<evidence type="ECO:0000256" key="1">
    <source>
        <dbReference type="SAM" id="MobiDB-lite"/>
    </source>
</evidence>
<evidence type="ECO:0000313" key="2">
    <source>
        <dbReference type="EMBL" id="MCG6659891.1"/>
    </source>
</evidence>
<dbReference type="Proteomes" id="UP000814385">
    <property type="component" value="Unassembled WGS sequence"/>
</dbReference>
<dbReference type="RefSeq" id="WP_238979158.1">
    <property type="nucleotide sequence ID" value="NZ_JABFUC010000029.1"/>
</dbReference>
<name>A0ABS9PE02_9GAMM</name>
<comment type="caution">
    <text evidence="2">The sequence shown here is derived from an EMBL/GenBank/DDBJ whole genome shotgun (WGS) entry which is preliminary data.</text>
</comment>